<gene>
    <name evidence="1" type="ORF">ACFOPH_12150</name>
</gene>
<organism evidence="1 2">
    <name type="scientific">Massilia haematophila</name>
    <dbReference type="NCBI Taxonomy" id="457923"/>
    <lineage>
        <taxon>Bacteria</taxon>
        <taxon>Pseudomonadati</taxon>
        <taxon>Pseudomonadota</taxon>
        <taxon>Betaproteobacteria</taxon>
        <taxon>Burkholderiales</taxon>
        <taxon>Oxalobacteraceae</taxon>
        <taxon>Telluria group</taxon>
        <taxon>Massilia</taxon>
    </lineage>
</organism>
<comment type="caution">
    <text evidence="1">The sequence shown here is derived from an EMBL/GenBank/DDBJ whole genome shotgun (WGS) entry which is preliminary data.</text>
</comment>
<accession>A0ABV7PLP0</accession>
<protein>
    <submittedName>
        <fullName evidence="1">Uncharacterized protein</fullName>
    </submittedName>
</protein>
<evidence type="ECO:0000313" key="1">
    <source>
        <dbReference type="EMBL" id="MFC3458988.1"/>
    </source>
</evidence>
<name>A0ABV7PLP0_9BURK</name>
<dbReference type="RefSeq" id="WP_379735483.1">
    <property type="nucleotide sequence ID" value="NZ_JBHRVV010000001.1"/>
</dbReference>
<keyword evidence="2" id="KW-1185">Reference proteome</keyword>
<dbReference type="EMBL" id="JBHRVV010000001">
    <property type="protein sequence ID" value="MFC3458988.1"/>
    <property type="molecule type" value="Genomic_DNA"/>
</dbReference>
<sequence>MLNNEPNWTYRDLLSCTLAEVDAQMRRAADAHQREDALAKACGAIGLWLRLTDESRNPEDIGLLMGRINAALPLPRMDSYCALGSSKLPMVAWSASDQQYVISKAPRGTEHD</sequence>
<evidence type="ECO:0000313" key="2">
    <source>
        <dbReference type="Proteomes" id="UP001595665"/>
    </source>
</evidence>
<dbReference type="Proteomes" id="UP001595665">
    <property type="component" value="Unassembled WGS sequence"/>
</dbReference>
<reference evidence="2" key="1">
    <citation type="journal article" date="2019" name="Int. J. Syst. Evol. Microbiol.">
        <title>The Global Catalogue of Microorganisms (GCM) 10K type strain sequencing project: providing services to taxonomists for standard genome sequencing and annotation.</title>
        <authorList>
            <consortium name="The Broad Institute Genomics Platform"/>
            <consortium name="The Broad Institute Genome Sequencing Center for Infectious Disease"/>
            <person name="Wu L."/>
            <person name="Ma J."/>
        </authorList>
    </citation>
    <scope>NUCLEOTIDE SEQUENCE [LARGE SCALE GENOMIC DNA]</scope>
    <source>
        <strain evidence="2">CCM 7480</strain>
    </source>
</reference>
<proteinExistence type="predicted"/>